<dbReference type="Proteomes" id="UP000076603">
    <property type="component" value="Unassembled WGS sequence"/>
</dbReference>
<comment type="caution">
    <text evidence="1">The sequence shown here is derived from an EMBL/GenBank/DDBJ whole genome shotgun (WGS) entry which is preliminary data.</text>
</comment>
<dbReference type="Pfam" id="PF06545">
    <property type="entry name" value="AllG"/>
    <property type="match status" value="1"/>
</dbReference>
<dbReference type="Gene3D" id="3.40.50.720">
    <property type="entry name" value="NAD(P)-binding Rossmann-like Domain"/>
    <property type="match status" value="1"/>
</dbReference>
<dbReference type="InterPro" id="IPR009499">
    <property type="entry name" value="AllG-like"/>
</dbReference>
<protein>
    <recommendedName>
        <fullName evidence="3">Membrane protein FdrA</fullName>
    </recommendedName>
</protein>
<evidence type="ECO:0000313" key="1">
    <source>
        <dbReference type="EMBL" id="KZL91649.1"/>
    </source>
</evidence>
<evidence type="ECO:0008006" key="3">
    <source>
        <dbReference type="Google" id="ProtNLM"/>
    </source>
</evidence>
<sequence length="474" mass="51737">MISLSAINELFGKDIKVINLGLESFCKDLKEQQVPCIHVNWRPPSEESKGLSLLEEKDIADKIEKANKEAISRLLSAQPILIGVGKAGEVIPGMTKKTILHAGPPINWDRMSEPLKGAIIGGLIYENLAKGEEDALKLAASGEITFDPCHHHSAVGPMAGVVTYSMPVWILQNKTFGNYAYCTFNEGLGKVLRFGAYSSEVLNRLYWMEQSLAPVLKEALEIKGDIDLKTIITQFLQMGDEGHNRNKAATSLLFRELAPAIVKTNFSNEQKAEVLTFIDKNDHFFLNVSMPACKCSLDPLQDIEYSTVIYTMSRNGTDFGIRMAGTGKEWFTAPCEMVNGLYFPGFDESDANPDLGDSCITETAGIGGFAMATAPAIVQFVGGTPKDAVNYTNTMYEITCAENNAYKIPNINFRGVPTGIDMRKVIETRILPVINTGIASNKAGVGQIGAGVVNPPMKCFEDALTSFIEKNNLS</sequence>
<organism evidence="1 2">
    <name type="scientific">Clostridium magnum DSM 2767</name>
    <dbReference type="NCBI Taxonomy" id="1121326"/>
    <lineage>
        <taxon>Bacteria</taxon>
        <taxon>Bacillati</taxon>
        <taxon>Bacillota</taxon>
        <taxon>Clostridia</taxon>
        <taxon>Eubacteriales</taxon>
        <taxon>Clostridiaceae</taxon>
        <taxon>Clostridium</taxon>
    </lineage>
</organism>
<dbReference type="PATRIC" id="fig|1121326.3.peg.3446"/>
<accession>A0A162SN63</accession>
<dbReference type="AlphaFoldDB" id="A0A162SN63"/>
<dbReference type="EMBL" id="LWAE01000003">
    <property type="protein sequence ID" value="KZL91649.1"/>
    <property type="molecule type" value="Genomic_DNA"/>
</dbReference>
<dbReference type="Gene3D" id="3.90.1710.10">
    <property type="entry name" value="Enterococcus faecalis V583 domain"/>
    <property type="match status" value="1"/>
</dbReference>
<name>A0A162SN63_9CLOT</name>
<dbReference type="InterPro" id="IPR024033">
    <property type="entry name" value="OXTCase_su_AllG_h-dom"/>
</dbReference>
<evidence type="ECO:0000313" key="2">
    <source>
        <dbReference type="Proteomes" id="UP000076603"/>
    </source>
</evidence>
<dbReference type="Gene3D" id="3.90.1700.10">
    <property type="entry name" value="v583 domain like"/>
    <property type="match status" value="1"/>
</dbReference>
<keyword evidence="2" id="KW-1185">Reference proteome</keyword>
<dbReference type="Gene3D" id="1.10.10.660">
    <property type="entry name" value="conserved protein of unknown function from Enterococcus faecalis V583"/>
    <property type="match status" value="1"/>
</dbReference>
<proteinExistence type="predicted"/>
<gene>
    <name evidence="1" type="ORF">CLMAG_34080</name>
</gene>
<dbReference type="STRING" id="1121326.CLMAG_34080"/>
<reference evidence="1 2" key="1">
    <citation type="submission" date="2016-04" db="EMBL/GenBank/DDBJ databases">
        <title>Genome sequence of Clostridium magnum DSM 2767.</title>
        <authorList>
            <person name="Poehlein A."/>
            <person name="Uhlig R."/>
            <person name="Fischer R."/>
            <person name="Bahl H."/>
            <person name="Daniel R."/>
        </authorList>
    </citation>
    <scope>NUCLEOTIDE SEQUENCE [LARGE SCALE GENOMIC DNA]</scope>
    <source>
        <strain evidence="1 2">DSM 2767</strain>
    </source>
</reference>